<dbReference type="InterPro" id="IPR010033">
    <property type="entry name" value="HAD_SF_ppase_IIIC"/>
</dbReference>
<gene>
    <name evidence="1" type="ORF">TeGR_g4002</name>
</gene>
<reference evidence="1 2" key="1">
    <citation type="journal article" date="2023" name="Commun. Biol.">
        <title>Genome analysis of Parmales, the sister group of diatoms, reveals the evolutionary specialization of diatoms from phago-mixotrophs to photoautotrophs.</title>
        <authorList>
            <person name="Ban H."/>
            <person name="Sato S."/>
            <person name="Yoshikawa S."/>
            <person name="Yamada K."/>
            <person name="Nakamura Y."/>
            <person name="Ichinomiya M."/>
            <person name="Sato N."/>
            <person name="Blanc-Mathieu R."/>
            <person name="Endo H."/>
            <person name="Kuwata A."/>
            <person name="Ogata H."/>
        </authorList>
    </citation>
    <scope>NUCLEOTIDE SEQUENCE [LARGE SCALE GENOMIC DNA]</scope>
</reference>
<dbReference type="Gene3D" id="3.40.50.1000">
    <property type="entry name" value="HAD superfamily/HAD-like"/>
    <property type="match status" value="1"/>
</dbReference>
<comment type="caution">
    <text evidence="1">The sequence shown here is derived from an EMBL/GenBank/DDBJ whole genome shotgun (WGS) entry which is preliminary data.</text>
</comment>
<keyword evidence="2" id="KW-1185">Reference proteome</keyword>
<dbReference type="Proteomes" id="UP001165060">
    <property type="component" value="Unassembled WGS sequence"/>
</dbReference>
<sequence length="365" mass="39456">MPFQVNIAATAFTLEPIETSLKSMAALAASSSSVSVSFAGFDSAVQTLVDPTSVFYASGSDSVNVLMVRAMDLTAKGALDDLKTAVQDYDSKENVPPLVIVGCPQADKVSKDFKATLDILSGSTSGSTLVISAGDYIATADIVFDEESYKLGYIPYSTATYSHLASTVARGISYLRNPTRPKLVVCDCDNTLWQGVAGTDDPKTIVGNAALHKVLKRAKEGGLLLALCSKSNDGDIDAMFKANPKWDIKLSDFVARRVTFDKPKSELIKEMLAELNLTTLTSVVFVDDNDVEIADVEANAPGVVCMRPPMESPSREVYAHNMFLLDCLKVTETDKSRSKMYEVEAKRQAERAANKSTMSFGEYIE</sequence>
<evidence type="ECO:0000313" key="2">
    <source>
        <dbReference type="Proteomes" id="UP001165060"/>
    </source>
</evidence>
<evidence type="ECO:0000313" key="1">
    <source>
        <dbReference type="EMBL" id="GMI33367.1"/>
    </source>
</evidence>
<dbReference type="EMBL" id="BRYB01004560">
    <property type="protein sequence ID" value="GMI33367.1"/>
    <property type="molecule type" value="Genomic_DNA"/>
</dbReference>
<protein>
    <submittedName>
        <fullName evidence="1">Uncharacterized protein</fullName>
    </submittedName>
</protein>
<dbReference type="InterPro" id="IPR036412">
    <property type="entry name" value="HAD-like_sf"/>
</dbReference>
<proteinExistence type="predicted"/>
<accession>A0ABQ6MV73</accession>
<dbReference type="NCBIfam" id="TIGR01681">
    <property type="entry name" value="HAD-SF-IIIC"/>
    <property type="match status" value="1"/>
</dbReference>
<name>A0ABQ6MV73_9STRA</name>
<organism evidence="1 2">
    <name type="scientific">Tetraparma gracilis</name>
    <dbReference type="NCBI Taxonomy" id="2962635"/>
    <lineage>
        <taxon>Eukaryota</taxon>
        <taxon>Sar</taxon>
        <taxon>Stramenopiles</taxon>
        <taxon>Ochrophyta</taxon>
        <taxon>Bolidophyceae</taxon>
        <taxon>Parmales</taxon>
        <taxon>Triparmaceae</taxon>
        <taxon>Tetraparma</taxon>
    </lineage>
</organism>
<dbReference type="SUPFAM" id="SSF56784">
    <property type="entry name" value="HAD-like"/>
    <property type="match status" value="1"/>
</dbReference>
<feature type="non-terminal residue" evidence="1">
    <location>
        <position position="365"/>
    </location>
</feature>
<dbReference type="InterPro" id="IPR023214">
    <property type="entry name" value="HAD_sf"/>
</dbReference>